<evidence type="ECO:0000313" key="6">
    <source>
        <dbReference type="Proteomes" id="UP000317940"/>
    </source>
</evidence>
<comment type="caution">
    <text evidence="5">The sequence shown here is derived from an EMBL/GenBank/DDBJ whole genome shotgun (WGS) entry which is preliminary data.</text>
</comment>
<evidence type="ECO:0000256" key="2">
    <source>
        <dbReference type="ARBA" id="ARBA00093774"/>
    </source>
</evidence>
<keyword evidence="1 3" id="KW-0732">Signal</keyword>
<protein>
    <recommendedName>
        <fullName evidence="4">Low molecular weight antigen MTB12-like C-terminal domain-containing protein</fullName>
    </recommendedName>
</protein>
<feature type="signal peptide" evidence="3">
    <location>
        <begin position="1"/>
        <end position="29"/>
    </location>
</feature>
<evidence type="ECO:0000256" key="1">
    <source>
        <dbReference type="ARBA" id="ARBA00022729"/>
    </source>
</evidence>
<gene>
    <name evidence="5" type="ORF">FHX73_15179</name>
</gene>
<keyword evidence="6" id="KW-1185">Reference proteome</keyword>
<dbReference type="InterPro" id="IPR058644">
    <property type="entry name" value="Mtb12-like_C"/>
</dbReference>
<dbReference type="AlphaFoldDB" id="A0A561SFB7"/>
<comment type="similarity">
    <text evidence="2">Belongs to the MTB12 family.</text>
</comment>
<sequence length="201" mass="19363">MRTLPTDPVLKAVAAVLGAALLVSSCSSGKSKSAASSTPSAASSSAMSGSASASGAVSGSASASASASGSASASASATGTAPADVAAATTQVTQNWQSFFSPSTSLSAKAALLQNGQQLQALLQGFASDPRVGQVSAQVTNVQFTSATTAIVTYNLSLQGQTVQPNASGQAVLDNGTWKVSQATLCGLVTLSGATGLPGCS</sequence>
<evidence type="ECO:0000259" key="4">
    <source>
        <dbReference type="Pfam" id="PF26580"/>
    </source>
</evidence>
<dbReference type="Proteomes" id="UP000317940">
    <property type="component" value="Unassembled WGS sequence"/>
</dbReference>
<dbReference type="PROSITE" id="PS51257">
    <property type="entry name" value="PROKAR_LIPOPROTEIN"/>
    <property type="match status" value="1"/>
</dbReference>
<feature type="chain" id="PRO_5038524286" description="Low molecular weight antigen MTB12-like C-terminal domain-containing protein" evidence="3">
    <location>
        <begin position="30"/>
        <end position="201"/>
    </location>
</feature>
<organism evidence="5 6">
    <name type="scientific">Kitasatospora viridis</name>
    <dbReference type="NCBI Taxonomy" id="281105"/>
    <lineage>
        <taxon>Bacteria</taxon>
        <taxon>Bacillati</taxon>
        <taxon>Actinomycetota</taxon>
        <taxon>Actinomycetes</taxon>
        <taxon>Kitasatosporales</taxon>
        <taxon>Streptomycetaceae</taxon>
        <taxon>Kitasatospora</taxon>
    </lineage>
</organism>
<accession>A0A561SFB7</accession>
<evidence type="ECO:0000313" key="5">
    <source>
        <dbReference type="EMBL" id="TWF73566.1"/>
    </source>
</evidence>
<dbReference type="EMBL" id="VIWT01000005">
    <property type="protein sequence ID" value="TWF73566.1"/>
    <property type="molecule type" value="Genomic_DNA"/>
</dbReference>
<name>A0A561SFB7_9ACTN</name>
<reference evidence="5 6" key="1">
    <citation type="submission" date="2019-06" db="EMBL/GenBank/DDBJ databases">
        <title>Sequencing the genomes of 1000 actinobacteria strains.</title>
        <authorList>
            <person name="Klenk H.-P."/>
        </authorList>
    </citation>
    <scope>NUCLEOTIDE SEQUENCE [LARGE SCALE GENOMIC DNA]</scope>
    <source>
        <strain evidence="5 6">DSM 44826</strain>
    </source>
</reference>
<feature type="domain" description="Low molecular weight antigen MTB12-like C-terminal" evidence="4">
    <location>
        <begin position="86"/>
        <end position="195"/>
    </location>
</feature>
<proteinExistence type="inferred from homology"/>
<evidence type="ECO:0000256" key="3">
    <source>
        <dbReference type="SAM" id="SignalP"/>
    </source>
</evidence>
<dbReference type="Pfam" id="PF26580">
    <property type="entry name" value="Mtb12_C"/>
    <property type="match status" value="1"/>
</dbReference>